<feature type="binding site" evidence="15">
    <location>
        <position position="92"/>
    </location>
    <ligand>
        <name>Ca(2+)</name>
        <dbReference type="ChEBI" id="CHEBI:29108"/>
        <label>1</label>
    </ligand>
</feature>
<feature type="active site" description="Proton acceptor" evidence="14">
    <location>
        <position position="73"/>
    </location>
</feature>
<keyword evidence="4 18" id="KW-0575">Peroxidase</keyword>
<dbReference type="InterPro" id="IPR002016">
    <property type="entry name" value="Haem_peroxidase"/>
</dbReference>
<comment type="caution">
    <text evidence="20">The sequence shown here is derived from an EMBL/GenBank/DDBJ whole genome shotgun (WGS) entry which is preliminary data.</text>
</comment>
<dbReference type="InterPro" id="IPR010255">
    <property type="entry name" value="Haem_peroxidase_sf"/>
</dbReference>
<evidence type="ECO:0000256" key="16">
    <source>
        <dbReference type="PIRSR" id="PIRSR601621-3"/>
    </source>
</evidence>
<evidence type="ECO:0000256" key="12">
    <source>
        <dbReference type="ARBA" id="ARBA00023180"/>
    </source>
</evidence>
<evidence type="ECO:0000256" key="2">
    <source>
        <dbReference type="ARBA" id="ARBA00006089"/>
    </source>
</evidence>
<keyword evidence="6 15" id="KW-0479">Metal-binding</keyword>
<evidence type="ECO:0000256" key="3">
    <source>
        <dbReference type="ARBA" id="ARBA00022525"/>
    </source>
</evidence>
<dbReference type="PRINTS" id="PR00458">
    <property type="entry name" value="PEROXIDASE"/>
</dbReference>
<dbReference type="PANTHER" id="PTHR31356:SF66">
    <property type="entry name" value="CATALASE-PEROXIDASE"/>
    <property type="match status" value="1"/>
</dbReference>
<evidence type="ECO:0000256" key="14">
    <source>
        <dbReference type="PIRSR" id="PIRSR601621-1"/>
    </source>
</evidence>
<dbReference type="Proteomes" id="UP000298030">
    <property type="component" value="Unassembled WGS sequence"/>
</dbReference>
<dbReference type="GO" id="GO:0020037">
    <property type="term" value="F:heme binding"/>
    <property type="evidence" value="ECO:0007669"/>
    <property type="project" value="UniProtKB-UniRule"/>
</dbReference>
<keyword evidence="12" id="KW-0325">Glycoprotein</keyword>
<dbReference type="Gene3D" id="1.10.420.10">
    <property type="entry name" value="Peroxidase, domain 2"/>
    <property type="match status" value="1"/>
</dbReference>
<dbReference type="GO" id="GO:0004601">
    <property type="term" value="F:peroxidase activity"/>
    <property type="evidence" value="ECO:0007669"/>
    <property type="project" value="UniProtKB-KW"/>
</dbReference>
<dbReference type="OrthoDB" id="2113341at2759"/>
<dbReference type="PANTHER" id="PTHR31356">
    <property type="entry name" value="THYLAKOID LUMENAL 29 KDA PROTEIN, CHLOROPLASTIC-RELATED"/>
    <property type="match status" value="1"/>
</dbReference>
<dbReference type="InterPro" id="IPR024589">
    <property type="entry name" value="Ligninase_C"/>
</dbReference>
<dbReference type="PROSITE" id="PS00435">
    <property type="entry name" value="PEROXIDASE_1"/>
    <property type="match status" value="1"/>
</dbReference>
<feature type="binding site" evidence="15">
    <location>
        <position position="219"/>
    </location>
    <ligand>
        <name>Ca(2+)</name>
        <dbReference type="ChEBI" id="CHEBI:29108"/>
        <label>2</label>
    </ligand>
</feature>
<dbReference type="AlphaFoldDB" id="A0A4Y7SU66"/>
<dbReference type="InterPro" id="IPR001621">
    <property type="entry name" value="Ligninase"/>
</dbReference>
<gene>
    <name evidence="20" type="ORF">FA13DRAFT_1668751</name>
</gene>
<feature type="domain" description="Plant heme peroxidase family profile" evidence="19">
    <location>
        <begin position="120"/>
        <end position="314"/>
    </location>
</feature>
<comment type="similarity">
    <text evidence="2 18">Belongs to the peroxidase family. Ligninase subfamily.</text>
</comment>
<dbReference type="InterPro" id="IPR019794">
    <property type="entry name" value="Peroxidases_AS"/>
</dbReference>
<evidence type="ECO:0000256" key="18">
    <source>
        <dbReference type="RuleBase" id="RU363051"/>
    </source>
</evidence>
<evidence type="ECO:0000256" key="15">
    <source>
        <dbReference type="PIRSR" id="PIRSR601621-2"/>
    </source>
</evidence>
<evidence type="ECO:0000259" key="19">
    <source>
        <dbReference type="PROSITE" id="PS50873"/>
    </source>
</evidence>
<dbReference type="PRINTS" id="PR00462">
    <property type="entry name" value="LIGNINASE"/>
</dbReference>
<evidence type="ECO:0000256" key="10">
    <source>
        <dbReference type="ARBA" id="ARBA00023004"/>
    </source>
</evidence>
<feature type="binding site" evidence="15">
    <location>
        <position position="96"/>
    </location>
    <ligand>
        <name>Ca(2+)</name>
        <dbReference type="ChEBI" id="CHEBI:29108"/>
        <label>1</label>
    </ligand>
</feature>
<dbReference type="GO" id="GO:0046872">
    <property type="term" value="F:metal ion binding"/>
    <property type="evidence" value="ECO:0007669"/>
    <property type="project" value="UniProtKB-UniRule"/>
</dbReference>
<keyword evidence="10 15" id="KW-0408">Iron</keyword>
<feature type="binding site" evidence="15">
    <location>
        <position position="202"/>
    </location>
    <ligand>
        <name>Ca(2+)</name>
        <dbReference type="ChEBI" id="CHEBI:29108"/>
        <label>2</label>
    </ligand>
</feature>
<keyword evidence="7 18" id="KW-0732">Signal</keyword>
<keyword evidence="21" id="KW-1185">Reference proteome</keyword>
<comment type="cofactor">
    <cofactor evidence="15">
        <name>heme b</name>
        <dbReference type="ChEBI" id="CHEBI:60344"/>
    </cofactor>
    <text evidence="15">Binds 1 heme b (iron(II)-protoporphyrin IX) group per subunit.</text>
</comment>
<accession>A0A4Y7SU66</accession>
<comment type="cofactor">
    <cofactor evidence="15 18">
        <name>Ca(2+)</name>
        <dbReference type="ChEBI" id="CHEBI:29108"/>
    </cofactor>
    <text evidence="15 18">Binds 2 calcium ions per subunit.</text>
</comment>
<feature type="disulfide bond" evidence="17">
    <location>
        <begin position="40"/>
        <end position="310"/>
    </location>
</feature>
<feature type="binding site" description="axial binding residue" evidence="15">
    <location>
        <position position="201"/>
    </location>
    <ligand>
        <name>heme b</name>
        <dbReference type="ChEBI" id="CHEBI:60344"/>
    </ligand>
    <ligandPart>
        <name>Fe</name>
        <dbReference type="ChEBI" id="CHEBI:18248"/>
    </ligandPart>
</feature>
<comment type="subcellular location">
    <subcellularLocation>
        <location evidence="1">Secreted</location>
    </subcellularLocation>
</comment>
<keyword evidence="5 15" id="KW-0349">Heme</keyword>
<dbReference type="InterPro" id="IPR019793">
    <property type="entry name" value="Peroxidases_heam-ligand_BS"/>
</dbReference>
<feature type="binding site" evidence="15">
    <location>
        <position position="94"/>
    </location>
    <ligand>
        <name>Ca(2+)</name>
        <dbReference type="ChEBI" id="CHEBI:29108"/>
        <label>1</label>
    </ligand>
</feature>
<evidence type="ECO:0000256" key="17">
    <source>
        <dbReference type="PIRSR" id="PIRSR601621-4"/>
    </source>
</evidence>
<feature type="binding site" evidence="15">
    <location>
        <position position="221"/>
    </location>
    <ligand>
        <name>Ca(2+)</name>
        <dbReference type="ChEBI" id="CHEBI:29108"/>
        <label>2</label>
    </ligand>
</feature>
<name>A0A4Y7SU66_COPMI</name>
<dbReference type="Pfam" id="PF11895">
    <property type="entry name" value="Peroxidase_ext"/>
    <property type="match status" value="1"/>
</dbReference>
<keyword evidence="8 15" id="KW-0106">Calcium</keyword>
<evidence type="ECO:0000256" key="4">
    <source>
        <dbReference type="ARBA" id="ARBA00022559"/>
    </source>
</evidence>
<keyword evidence="13" id="KW-0376">Hydrogen peroxide</keyword>
<keyword evidence="9 18" id="KW-0560">Oxidoreductase</keyword>
<dbReference type="SMR" id="A0A4Y7SU66"/>
<protein>
    <recommendedName>
        <fullName evidence="18">Peroxidase</fullName>
        <ecNumber evidence="18">1.11.1.-</ecNumber>
    </recommendedName>
</protein>
<dbReference type="GO" id="GO:0042744">
    <property type="term" value="P:hydrogen peroxide catabolic process"/>
    <property type="evidence" value="ECO:0007669"/>
    <property type="project" value="UniProtKB-KW"/>
</dbReference>
<evidence type="ECO:0000313" key="20">
    <source>
        <dbReference type="EMBL" id="TEB25407.1"/>
    </source>
</evidence>
<feature type="site" description="Transition state stabilizer" evidence="16">
    <location>
        <position position="69"/>
    </location>
</feature>
<dbReference type="EMBL" id="QPFP01000057">
    <property type="protein sequence ID" value="TEB25407.1"/>
    <property type="molecule type" value="Genomic_DNA"/>
</dbReference>
<feature type="chain" id="PRO_5021482062" description="Peroxidase" evidence="18">
    <location>
        <begin position="18"/>
        <end position="364"/>
    </location>
</feature>
<dbReference type="EC" id="1.11.1.-" evidence="18"/>
<feature type="disulfide bond" evidence="17">
    <location>
        <begin position="29"/>
        <end position="41"/>
    </location>
</feature>
<dbReference type="CDD" id="cd00692">
    <property type="entry name" value="ligninase"/>
    <property type="match status" value="1"/>
</dbReference>
<feature type="binding site" evidence="15">
    <location>
        <position position="74"/>
    </location>
    <ligand>
        <name>Ca(2+)</name>
        <dbReference type="ChEBI" id="CHEBI:29108"/>
        <label>1</label>
    </ligand>
</feature>
<sequence>MQFTALVSLVAASVAIASPAAHLKKRATCPGGQTVDEAQCCIWFDVLDDLQTKLFNDEKCESGVHHALRLSFHDAIGFSPALTASGQFGGGGSDGSIIEHADVELTFTHNGNLGGIVASERSIALAHNVSFADMIQFAAAAGVASCPGAPRLEFLAGRPFTSQASPPNLVPGPEHTVTRILDRMADAGFSANETVDLLASHSIADQHGLNPGIAGSPFDSTPHRFDTQFFIETLLKGVLYPGSTIGFAEVLSPLPGEFRMQSDFAIARDPRTSCRWQELADNPQLMRTAFRTAMAKLAALGNDRSTLVDCSSVIPNPDDDDTEPTLPGGKVADDIEGSCAATPFPVLPIAPGPTPTIPAVRVAI</sequence>
<feature type="signal peptide" evidence="18">
    <location>
        <begin position="1"/>
        <end position="17"/>
    </location>
</feature>
<feature type="disulfide bond" evidence="17">
    <location>
        <begin position="274"/>
        <end position="339"/>
    </location>
</feature>
<reference evidence="20 21" key="1">
    <citation type="journal article" date="2019" name="Nat. Ecol. Evol.">
        <title>Megaphylogeny resolves global patterns of mushroom evolution.</title>
        <authorList>
            <person name="Varga T."/>
            <person name="Krizsan K."/>
            <person name="Foldi C."/>
            <person name="Dima B."/>
            <person name="Sanchez-Garcia M."/>
            <person name="Sanchez-Ramirez S."/>
            <person name="Szollosi G.J."/>
            <person name="Szarkandi J.G."/>
            <person name="Papp V."/>
            <person name="Albert L."/>
            <person name="Andreopoulos W."/>
            <person name="Angelini C."/>
            <person name="Antonin V."/>
            <person name="Barry K.W."/>
            <person name="Bougher N.L."/>
            <person name="Buchanan P."/>
            <person name="Buyck B."/>
            <person name="Bense V."/>
            <person name="Catcheside P."/>
            <person name="Chovatia M."/>
            <person name="Cooper J."/>
            <person name="Damon W."/>
            <person name="Desjardin D."/>
            <person name="Finy P."/>
            <person name="Geml J."/>
            <person name="Haridas S."/>
            <person name="Hughes K."/>
            <person name="Justo A."/>
            <person name="Karasinski D."/>
            <person name="Kautmanova I."/>
            <person name="Kiss B."/>
            <person name="Kocsube S."/>
            <person name="Kotiranta H."/>
            <person name="LaButti K.M."/>
            <person name="Lechner B.E."/>
            <person name="Liimatainen K."/>
            <person name="Lipzen A."/>
            <person name="Lukacs Z."/>
            <person name="Mihaltcheva S."/>
            <person name="Morgado L.N."/>
            <person name="Niskanen T."/>
            <person name="Noordeloos M.E."/>
            <person name="Ohm R.A."/>
            <person name="Ortiz-Santana B."/>
            <person name="Ovrebo C."/>
            <person name="Racz N."/>
            <person name="Riley R."/>
            <person name="Savchenko A."/>
            <person name="Shiryaev A."/>
            <person name="Soop K."/>
            <person name="Spirin V."/>
            <person name="Szebenyi C."/>
            <person name="Tomsovsky M."/>
            <person name="Tulloss R.E."/>
            <person name="Uehling J."/>
            <person name="Grigoriev I.V."/>
            <person name="Vagvolgyi C."/>
            <person name="Papp T."/>
            <person name="Martin F.M."/>
            <person name="Miettinen O."/>
            <person name="Hibbett D.S."/>
            <person name="Nagy L.G."/>
        </authorList>
    </citation>
    <scope>NUCLEOTIDE SEQUENCE [LARGE SCALE GENOMIC DNA]</scope>
    <source>
        <strain evidence="20 21">FP101781</strain>
    </source>
</reference>
<feature type="disulfide bond" evidence="17">
    <location>
        <begin position="60"/>
        <end position="146"/>
    </location>
</feature>
<evidence type="ECO:0000256" key="7">
    <source>
        <dbReference type="ARBA" id="ARBA00022729"/>
    </source>
</evidence>
<dbReference type="PROSITE" id="PS00436">
    <property type="entry name" value="PEROXIDASE_2"/>
    <property type="match status" value="1"/>
</dbReference>
<dbReference type="Pfam" id="PF00141">
    <property type="entry name" value="peroxidase"/>
    <property type="match status" value="1"/>
</dbReference>
<dbReference type="PROSITE" id="PS50873">
    <property type="entry name" value="PEROXIDASE_4"/>
    <property type="match status" value="1"/>
</dbReference>
<evidence type="ECO:0000256" key="8">
    <source>
        <dbReference type="ARBA" id="ARBA00022837"/>
    </source>
</evidence>
<evidence type="ECO:0000256" key="13">
    <source>
        <dbReference type="ARBA" id="ARBA00023324"/>
    </source>
</evidence>
<organism evidence="20 21">
    <name type="scientific">Coprinellus micaceus</name>
    <name type="common">Glistening ink-cap mushroom</name>
    <name type="synonym">Coprinus micaceus</name>
    <dbReference type="NCBI Taxonomy" id="71717"/>
    <lineage>
        <taxon>Eukaryota</taxon>
        <taxon>Fungi</taxon>
        <taxon>Dikarya</taxon>
        <taxon>Basidiomycota</taxon>
        <taxon>Agaricomycotina</taxon>
        <taxon>Agaricomycetes</taxon>
        <taxon>Agaricomycetidae</taxon>
        <taxon>Agaricales</taxon>
        <taxon>Agaricineae</taxon>
        <taxon>Psathyrellaceae</taxon>
        <taxon>Coprinellus</taxon>
    </lineage>
</organism>
<keyword evidence="3" id="KW-0964">Secreted</keyword>
<evidence type="ECO:0000256" key="6">
    <source>
        <dbReference type="ARBA" id="ARBA00022723"/>
    </source>
</evidence>
<feature type="binding site" evidence="15">
    <location>
        <position position="226"/>
    </location>
    <ligand>
        <name>Ca(2+)</name>
        <dbReference type="ChEBI" id="CHEBI:29108"/>
        <label>2</label>
    </ligand>
</feature>
<evidence type="ECO:0000256" key="1">
    <source>
        <dbReference type="ARBA" id="ARBA00004613"/>
    </source>
</evidence>
<dbReference type="STRING" id="71717.A0A4Y7SU66"/>
<dbReference type="InterPro" id="IPR044831">
    <property type="entry name" value="Ccp1-like"/>
</dbReference>
<evidence type="ECO:0000256" key="9">
    <source>
        <dbReference type="ARBA" id="ARBA00023002"/>
    </source>
</evidence>
<evidence type="ECO:0000256" key="11">
    <source>
        <dbReference type="ARBA" id="ARBA00023157"/>
    </source>
</evidence>
<proteinExistence type="inferred from homology"/>
<dbReference type="SUPFAM" id="SSF48113">
    <property type="entry name" value="Heme-dependent peroxidases"/>
    <property type="match status" value="1"/>
</dbReference>
<dbReference type="Gene3D" id="1.10.520.10">
    <property type="match status" value="1"/>
</dbReference>
<evidence type="ECO:0000256" key="5">
    <source>
        <dbReference type="ARBA" id="ARBA00022617"/>
    </source>
</evidence>
<dbReference type="GO" id="GO:0034599">
    <property type="term" value="P:cellular response to oxidative stress"/>
    <property type="evidence" value="ECO:0007669"/>
    <property type="project" value="InterPro"/>
</dbReference>
<dbReference type="GO" id="GO:0000302">
    <property type="term" value="P:response to reactive oxygen species"/>
    <property type="evidence" value="ECO:0007669"/>
    <property type="project" value="TreeGrafter"/>
</dbReference>
<keyword evidence="11 17" id="KW-1015">Disulfide bond</keyword>
<evidence type="ECO:0000313" key="21">
    <source>
        <dbReference type="Proteomes" id="UP000298030"/>
    </source>
</evidence>
<dbReference type="GO" id="GO:0005576">
    <property type="term" value="C:extracellular region"/>
    <property type="evidence" value="ECO:0007669"/>
    <property type="project" value="UniProtKB-SubCell"/>
</dbReference>